<sequence>MSRFTRSAGVGSDRTRKPNRESSALASSRALPPARRKVKARSLFPLPRCWHRLDAHRSAQMAADYAGRTTTSPHAILCLLLSITRCLCLAATGTAPTRHRHAICTPPTCIIVNTERLAKIEC</sequence>
<feature type="region of interest" description="Disordered" evidence="1">
    <location>
        <begin position="1"/>
        <end position="36"/>
    </location>
</feature>
<evidence type="ECO:0000313" key="3">
    <source>
        <dbReference type="Proteomes" id="UP001154114"/>
    </source>
</evidence>
<feature type="compositionally biased region" description="Low complexity" evidence="1">
    <location>
        <begin position="21"/>
        <end position="33"/>
    </location>
</feature>
<dbReference type="EMBL" id="LR824008">
    <property type="protein sequence ID" value="CAD0196871.1"/>
    <property type="molecule type" value="Genomic_DNA"/>
</dbReference>
<evidence type="ECO:0000256" key="1">
    <source>
        <dbReference type="SAM" id="MobiDB-lite"/>
    </source>
</evidence>
<gene>
    <name evidence="2" type="ORF">CINC_LOCUS11159</name>
</gene>
<organism evidence="2 3">
    <name type="scientific">Chrysodeixis includens</name>
    <name type="common">Soybean looper</name>
    <name type="synonym">Pseudoplusia includens</name>
    <dbReference type="NCBI Taxonomy" id="689277"/>
    <lineage>
        <taxon>Eukaryota</taxon>
        <taxon>Metazoa</taxon>
        <taxon>Ecdysozoa</taxon>
        <taxon>Arthropoda</taxon>
        <taxon>Hexapoda</taxon>
        <taxon>Insecta</taxon>
        <taxon>Pterygota</taxon>
        <taxon>Neoptera</taxon>
        <taxon>Endopterygota</taxon>
        <taxon>Lepidoptera</taxon>
        <taxon>Glossata</taxon>
        <taxon>Ditrysia</taxon>
        <taxon>Noctuoidea</taxon>
        <taxon>Noctuidae</taxon>
        <taxon>Plusiinae</taxon>
        <taxon>Chrysodeixis</taxon>
    </lineage>
</organism>
<proteinExistence type="predicted"/>
<name>A0A9N8L057_CHRIL</name>
<accession>A0A9N8L057</accession>
<reference evidence="2" key="1">
    <citation type="submission" date="2021-12" db="EMBL/GenBank/DDBJ databases">
        <authorList>
            <person name="King R."/>
        </authorList>
    </citation>
    <scope>NUCLEOTIDE SEQUENCE</scope>
</reference>
<keyword evidence="3" id="KW-1185">Reference proteome</keyword>
<evidence type="ECO:0000313" key="2">
    <source>
        <dbReference type="EMBL" id="CAD0196871.1"/>
    </source>
</evidence>
<dbReference type="Proteomes" id="UP001154114">
    <property type="component" value="Chromosome 5"/>
</dbReference>
<dbReference type="AlphaFoldDB" id="A0A9N8L057"/>
<protein>
    <submittedName>
        <fullName evidence="2">Uncharacterized protein</fullName>
    </submittedName>
</protein>